<evidence type="ECO:0000259" key="4">
    <source>
        <dbReference type="Pfam" id="PF13377"/>
    </source>
</evidence>
<feature type="domain" description="Transcriptional regulator LacI/GalR-like sensor" evidence="4">
    <location>
        <begin position="88"/>
        <end position="252"/>
    </location>
</feature>
<evidence type="ECO:0000256" key="2">
    <source>
        <dbReference type="ARBA" id="ARBA00023125"/>
    </source>
</evidence>
<keyword evidence="2" id="KW-0238">DNA-binding</keyword>
<reference evidence="5 6" key="1">
    <citation type="submission" date="2014-12" db="EMBL/GenBank/DDBJ databases">
        <title>Draft genome sequence of Paenibacillus kamchatkensis strain B-2647.</title>
        <authorList>
            <person name="Karlyshev A.V."/>
            <person name="Kudryashova E.B."/>
        </authorList>
    </citation>
    <scope>NUCLEOTIDE SEQUENCE [LARGE SCALE GENOMIC DNA]</scope>
    <source>
        <strain evidence="5 6">VKM B-2647</strain>
    </source>
</reference>
<dbReference type="CDD" id="cd01544">
    <property type="entry name" value="PBP1_GalR"/>
    <property type="match status" value="1"/>
</dbReference>
<dbReference type="Proteomes" id="UP000031967">
    <property type="component" value="Unassembled WGS sequence"/>
</dbReference>
<keyword evidence="1" id="KW-0805">Transcription regulation</keyword>
<dbReference type="InterPro" id="IPR028082">
    <property type="entry name" value="Peripla_BP_I"/>
</dbReference>
<evidence type="ECO:0000256" key="1">
    <source>
        <dbReference type="ARBA" id="ARBA00023015"/>
    </source>
</evidence>
<keyword evidence="6" id="KW-1185">Reference proteome</keyword>
<name>A0ABR5AMH5_9BACL</name>
<evidence type="ECO:0000256" key="3">
    <source>
        <dbReference type="ARBA" id="ARBA00023163"/>
    </source>
</evidence>
<gene>
    <name evidence="5" type="ORF">SD70_03555</name>
</gene>
<organism evidence="5 6">
    <name type="scientific">Gordoniibacillus kamchatkensis</name>
    <dbReference type="NCBI Taxonomy" id="1590651"/>
    <lineage>
        <taxon>Bacteria</taxon>
        <taxon>Bacillati</taxon>
        <taxon>Bacillota</taxon>
        <taxon>Bacilli</taxon>
        <taxon>Bacillales</taxon>
        <taxon>Paenibacillaceae</taxon>
        <taxon>Gordoniibacillus</taxon>
    </lineage>
</organism>
<accession>A0ABR5AMH5</accession>
<dbReference type="PANTHER" id="PTHR30146">
    <property type="entry name" value="LACI-RELATED TRANSCRIPTIONAL REPRESSOR"/>
    <property type="match status" value="1"/>
</dbReference>
<evidence type="ECO:0000313" key="6">
    <source>
        <dbReference type="Proteomes" id="UP000031967"/>
    </source>
</evidence>
<dbReference type="SUPFAM" id="SSF53822">
    <property type="entry name" value="Periplasmic binding protein-like I"/>
    <property type="match status" value="1"/>
</dbReference>
<dbReference type="Gene3D" id="3.40.50.2300">
    <property type="match status" value="2"/>
</dbReference>
<dbReference type="EMBL" id="JXAK01000004">
    <property type="protein sequence ID" value="KIL42033.1"/>
    <property type="molecule type" value="Genomic_DNA"/>
</dbReference>
<keyword evidence="3" id="KW-0804">Transcription</keyword>
<proteinExistence type="predicted"/>
<evidence type="ECO:0000313" key="5">
    <source>
        <dbReference type="EMBL" id="KIL42033.1"/>
    </source>
</evidence>
<comment type="caution">
    <text evidence="5">The sequence shown here is derived from an EMBL/GenBank/DDBJ whole genome shotgun (WGS) entry which is preliminary data.</text>
</comment>
<protein>
    <submittedName>
        <fullName evidence="5">LacI family transcriptional regulator</fullName>
    </submittedName>
</protein>
<sequence>MEGIEKGLASLGCSLAFLHNLDDLMDESLVEAMLSERKIDGLIVVEGVRPDIYERLKQAIPFIVGIDISDHTVPVIAYDRIGAAASAVRHLLSQGHSRIGFIGGAGLSGDLDREKRYRGYKHALQEAGIALNPDWVLNADWDVNASYARMLELLERDAPLPTAMFASSDMMAISAMRAVTEKNMRIPEDMAFIGLDNIEIAQYTTPPLSSVHIPKYEMGDMAAKMLVGFMQGTYSLPFKLLMPYEIIVRQSSAHI</sequence>
<dbReference type="InterPro" id="IPR046335">
    <property type="entry name" value="LacI/GalR-like_sensor"/>
</dbReference>
<dbReference type="Pfam" id="PF13377">
    <property type="entry name" value="Peripla_BP_3"/>
    <property type="match status" value="1"/>
</dbReference>
<dbReference type="PANTHER" id="PTHR30146:SF109">
    <property type="entry name" value="HTH-TYPE TRANSCRIPTIONAL REGULATOR GALS"/>
    <property type="match status" value="1"/>
</dbReference>